<evidence type="ECO:0000313" key="13">
    <source>
        <dbReference type="EMBL" id="VEH69885.1"/>
    </source>
</evidence>
<sequence>MSEILSRETIRLGLTATDKTDAITQCGSLLVAVGAVTQPYADAMFEREHQVPTYLGEGVAIPHGTNESREHIQRTCLGFLQFPGGVDWDGERVFVCIPIASRGEEHVEILGELAEVLMDPDAAAQLRTTTDPDDVLRLLGAFGKEN</sequence>
<keyword evidence="4" id="KW-0597">Phosphoprotein</keyword>
<accession>A0A3S5BAA3</accession>
<dbReference type="GO" id="GO:0090563">
    <property type="term" value="F:protein-phosphocysteine-sugar phosphotransferase activity"/>
    <property type="evidence" value="ECO:0007669"/>
    <property type="project" value="TreeGrafter"/>
</dbReference>
<evidence type="ECO:0000256" key="4">
    <source>
        <dbReference type="ARBA" id="ARBA00022553"/>
    </source>
</evidence>
<keyword evidence="6" id="KW-0808">Transferase</keyword>
<dbReference type="PROSITE" id="PS51094">
    <property type="entry name" value="PTS_EIIA_TYPE_2"/>
    <property type="match status" value="1"/>
</dbReference>
<dbReference type="PROSITE" id="PS00372">
    <property type="entry name" value="PTS_EIIA_TYPE_2_HIS"/>
    <property type="match status" value="1"/>
</dbReference>
<reference evidence="13 14" key="1">
    <citation type="submission" date="2018-12" db="EMBL/GenBank/DDBJ databases">
        <authorList>
            <consortium name="Pathogen Informatics"/>
        </authorList>
    </citation>
    <scope>NUCLEOTIDE SEQUENCE [LARGE SCALE GENOMIC DNA]</scope>
    <source>
        <strain evidence="13 14">NCTC12967</strain>
    </source>
</reference>
<evidence type="ECO:0000313" key="14">
    <source>
        <dbReference type="Proteomes" id="UP000273044"/>
    </source>
</evidence>
<evidence type="ECO:0000256" key="5">
    <source>
        <dbReference type="ARBA" id="ARBA00022597"/>
    </source>
</evidence>
<comment type="function">
    <text evidence="1">The phosphoenolpyruvate-dependent sugar phosphotransferase system (sugar PTS), a major carbohydrate active transport system, catalyzes the phosphorylation of incoming sugar substrates concomitantly with their translocation across the cell membrane. The enzyme II CmtAB PTS system is involved in D-mannitol transport.</text>
</comment>
<proteinExistence type="predicted"/>
<keyword evidence="5" id="KW-0762">Sugar transport</keyword>
<dbReference type="CDD" id="cd00211">
    <property type="entry name" value="PTS_IIA_fru"/>
    <property type="match status" value="1"/>
</dbReference>
<dbReference type="PANTHER" id="PTHR30181:SF2">
    <property type="entry name" value="PTS SYSTEM MANNITOL-SPECIFIC EIICBA COMPONENT"/>
    <property type="match status" value="1"/>
</dbReference>
<name>A0A3S5BAA3_9ACTN</name>
<dbReference type="PANTHER" id="PTHR30181">
    <property type="entry name" value="MANNITOL PERMEASE IIC COMPONENT"/>
    <property type="match status" value="1"/>
</dbReference>
<evidence type="ECO:0000256" key="9">
    <source>
        <dbReference type="ARBA" id="ARBA00029908"/>
    </source>
</evidence>
<dbReference type="SUPFAM" id="SSF55804">
    <property type="entry name" value="Phoshotransferase/anion transport protein"/>
    <property type="match status" value="1"/>
</dbReference>
<dbReference type="Proteomes" id="UP000273044">
    <property type="component" value="Chromosome"/>
</dbReference>
<dbReference type="AlphaFoldDB" id="A0A3S5BAA3"/>
<feature type="domain" description="PTS EIIA type-2" evidence="12">
    <location>
        <begin position="3"/>
        <end position="142"/>
    </location>
</feature>
<evidence type="ECO:0000256" key="8">
    <source>
        <dbReference type="ARBA" id="ARBA00022777"/>
    </source>
</evidence>
<evidence type="ECO:0000256" key="10">
    <source>
        <dbReference type="ARBA" id="ARBA00030956"/>
    </source>
</evidence>
<organism evidence="13 14">
    <name type="scientific">Arachnia propionica</name>
    <dbReference type="NCBI Taxonomy" id="1750"/>
    <lineage>
        <taxon>Bacteria</taxon>
        <taxon>Bacillati</taxon>
        <taxon>Actinomycetota</taxon>
        <taxon>Actinomycetes</taxon>
        <taxon>Propionibacteriales</taxon>
        <taxon>Propionibacteriaceae</taxon>
        <taxon>Arachnia</taxon>
    </lineage>
</organism>
<keyword evidence="7" id="KW-0598">Phosphotransferase system</keyword>
<gene>
    <name evidence="13" type="primary">fruB</name>
    <name evidence="13" type="ORF">NCTC12967_01165</name>
</gene>
<evidence type="ECO:0000256" key="1">
    <source>
        <dbReference type="ARBA" id="ARBA00002434"/>
    </source>
</evidence>
<dbReference type="GO" id="GO:0016301">
    <property type="term" value="F:kinase activity"/>
    <property type="evidence" value="ECO:0007669"/>
    <property type="project" value="UniProtKB-KW"/>
</dbReference>
<evidence type="ECO:0000259" key="12">
    <source>
        <dbReference type="PROSITE" id="PS51094"/>
    </source>
</evidence>
<dbReference type="InterPro" id="IPR016152">
    <property type="entry name" value="PTrfase/Anion_transptr"/>
</dbReference>
<evidence type="ECO:0000256" key="11">
    <source>
        <dbReference type="ARBA" id="ARBA00030962"/>
    </source>
</evidence>
<keyword evidence="8" id="KW-0418">Kinase</keyword>
<dbReference type="Pfam" id="PF00359">
    <property type="entry name" value="PTS_EIIA_2"/>
    <property type="match status" value="1"/>
</dbReference>
<evidence type="ECO:0000256" key="3">
    <source>
        <dbReference type="ARBA" id="ARBA00022448"/>
    </source>
</evidence>
<dbReference type="InterPro" id="IPR002178">
    <property type="entry name" value="PTS_EIIA_type-2_dom"/>
</dbReference>
<evidence type="ECO:0000256" key="6">
    <source>
        <dbReference type="ARBA" id="ARBA00022679"/>
    </source>
</evidence>
<protein>
    <recommendedName>
        <fullName evidence="2">Mannitol-specific phosphotransferase enzyme IIA component</fullName>
    </recommendedName>
    <alternativeName>
        <fullName evidence="10">EIIA</fullName>
    </alternativeName>
    <alternativeName>
        <fullName evidence="11">EIII</fullName>
    </alternativeName>
    <alternativeName>
        <fullName evidence="9">PTS system mannitol-specific EIIA component</fullName>
    </alternativeName>
</protein>
<dbReference type="InterPro" id="IPR050893">
    <property type="entry name" value="Sugar_PTS"/>
</dbReference>
<dbReference type="GO" id="GO:0009401">
    <property type="term" value="P:phosphoenolpyruvate-dependent sugar phosphotransferase system"/>
    <property type="evidence" value="ECO:0007669"/>
    <property type="project" value="UniProtKB-KW"/>
</dbReference>
<dbReference type="RefSeq" id="WP_061787092.1">
    <property type="nucleotide sequence ID" value="NZ_CAJZDL010000001.1"/>
</dbReference>
<dbReference type="EMBL" id="LR134406">
    <property type="protein sequence ID" value="VEH69885.1"/>
    <property type="molecule type" value="Genomic_DNA"/>
</dbReference>
<evidence type="ECO:0000256" key="2">
    <source>
        <dbReference type="ARBA" id="ARBA00014783"/>
    </source>
</evidence>
<evidence type="ECO:0000256" key="7">
    <source>
        <dbReference type="ARBA" id="ARBA00022683"/>
    </source>
</evidence>
<dbReference type="GO" id="GO:0005886">
    <property type="term" value="C:plasma membrane"/>
    <property type="evidence" value="ECO:0007669"/>
    <property type="project" value="TreeGrafter"/>
</dbReference>
<keyword evidence="14" id="KW-1185">Reference proteome</keyword>
<dbReference type="Gene3D" id="3.40.930.10">
    <property type="entry name" value="Mannitol-specific EII, Chain A"/>
    <property type="match status" value="1"/>
</dbReference>
<keyword evidence="3" id="KW-0813">Transport</keyword>